<dbReference type="Proteomes" id="UP000271098">
    <property type="component" value="Unassembled WGS sequence"/>
</dbReference>
<proteinExistence type="predicted"/>
<protein>
    <submittedName>
        <fullName evidence="3">Transposase</fullName>
    </submittedName>
</protein>
<organism evidence="3">
    <name type="scientific">Gongylonema pulchrum</name>
    <dbReference type="NCBI Taxonomy" id="637853"/>
    <lineage>
        <taxon>Eukaryota</taxon>
        <taxon>Metazoa</taxon>
        <taxon>Ecdysozoa</taxon>
        <taxon>Nematoda</taxon>
        <taxon>Chromadorea</taxon>
        <taxon>Rhabditida</taxon>
        <taxon>Spirurina</taxon>
        <taxon>Spiruromorpha</taxon>
        <taxon>Spiruroidea</taxon>
        <taxon>Gongylonematidae</taxon>
        <taxon>Gongylonema</taxon>
    </lineage>
</organism>
<dbReference type="WBParaSite" id="GPUH_0002556801-mRNA-1">
    <property type="protein sequence ID" value="GPUH_0002556801-mRNA-1"/>
    <property type="gene ID" value="GPUH_0002556801"/>
</dbReference>
<evidence type="ECO:0000313" key="3">
    <source>
        <dbReference type="WBParaSite" id="GPUH_0002556801-mRNA-1"/>
    </source>
</evidence>
<dbReference type="AlphaFoldDB" id="A0A183EX47"/>
<keyword evidence="2" id="KW-1185">Reference proteome</keyword>
<gene>
    <name evidence="1" type="ORF">GPUH_LOCUS25538</name>
</gene>
<reference evidence="1 2" key="2">
    <citation type="submission" date="2018-11" db="EMBL/GenBank/DDBJ databases">
        <authorList>
            <consortium name="Pathogen Informatics"/>
        </authorList>
    </citation>
    <scope>NUCLEOTIDE SEQUENCE [LARGE SCALE GENOMIC DNA]</scope>
</reference>
<sequence length="51" mass="6260">MIRDERAMENGPHQKELSELERLYRPEVDLPPYRGVNFLRTPRYNKVRLYL</sequence>
<evidence type="ECO:0000313" key="2">
    <source>
        <dbReference type="Proteomes" id="UP000271098"/>
    </source>
</evidence>
<accession>A0A183EX47</accession>
<evidence type="ECO:0000313" key="1">
    <source>
        <dbReference type="EMBL" id="VDN44330.1"/>
    </source>
</evidence>
<reference evidence="3" key="1">
    <citation type="submission" date="2016-06" db="UniProtKB">
        <authorList>
            <consortium name="WormBaseParasite"/>
        </authorList>
    </citation>
    <scope>IDENTIFICATION</scope>
</reference>
<dbReference type="EMBL" id="UYRT01105625">
    <property type="protein sequence ID" value="VDN44330.1"/>
    <property type="molecule type" value="Genomic_DNA"/>
</dbReference>
<name>A0A183EX47_9BILA</name>